<dbReference type="InterPro" id="IPR014717">
    <property type="entry name" value="Transl_elong_EF1B/ribsomal_bS6"/>
</dbReference>
<dbReference type="PANTHER" id="PTHR21011:SF1">
    <property type="entry name" value="SMALL RIBOSOMAL SUBUNIT PROTEIN BS6M"/>
    <property type="match status" value="1"/>
</dbReference>
<protein>
    <recommendedName>
        <fullName evidence="6">Small ribosomal subunit protein bS6m</fullName>
    </recommendedName>
</protein>
<dbReference type="PANTHER" id="PTHR21011">
    <property type="entry name" value="MITOCHONDRIAL 28S RIBOSOMAL PROTEIN S6"/>
    <property type="match status" value="1"/>
</dbReference>
<evidence type="ECO:0000256" key="3">
    <source>
        <dbReference type="ARBA" id="ARBA00022980"/>
    </source>
</evidence>
<keyword evidence="9" id="KW-1185">Reference proteome</keyword>
<dbReference type="GO" id="GO:0070181">
    <property type="term" value="F:small ribosomal subunit rRNA binding"/>
    <property type="evidence" value="ECO:0007669"/>
    <property type="project" value="TreeGrafter"/>
</dbReference>
<comment type="caution">
    <text evidence="8">The sequence shown here is derived from an EMBL/GenBank/DDBJ whole genome shotgun (WGS) entry which is preliminary data.</text>
</comment>
<keyword evidence="4" id="KW-0496">Mitochondrion</keyword>
<comment type="subcellular location">
    <subcellularLocation>
        <location evidence="1">Mitochondrion</location>
    </subcellularLocation>
</comment>
<evidence type="ECO:0000256" key="2">
    <source>
        <dbReference type="ARBA" id="ARBA00009512"/>
    </source>
</evidence>
<organism evidence="8 9">
    <name type="scientific">Immersiella caudata</name>
    <dbReference type="NCBI Taxonomy" id="314043"/>
    <lineage>
        <taxon>Eukaryota</taxon>
        <taxon>Fungi</taxon>
        <taxon>Dikarya</taxon>
        <taxon>Ascomycota</taxon>
        <taxon>Pezizomycotina</taxon>
        <taxon>Sordariomycetes</taxon>
        <taxon>Sordariomycetidae</taxon>
        <taxon>Sordariales</taxon>
        <taxon>Lasiosphaeriaceae</taxon>
        <taxon>Immersiella</taxon>
    </lineage>
</organism>
<comment type="function">
    <text evidence="7">Component of the mitochondrial ribosome (mitoribosome), a dedicated translation machinery responsible for the synthesis of mitochondrial genome-encoded proteins, including at least some of the essential transmembrane subunits of the mitochondrial respiratory chain. The mitoribosomes are attached to the mitochondrial inner membrane and translation products are cotranslationally integrated into the membrane.</text>
</comment>
<evidence type="ECO:0000256" key="4">
    <source>
        <dbReference type="ARBA" id="ARBA00023128"/>
    </source>
</evidence>
<dbReference type="EMBL" id="JAULSU010000003">
    <property type="protein sequence ID" value="KAK0623947.1"/>
    <property type="molecule type" value="Genomic_DNA"/>
</dbReference>
<sequence length="115" mass="13132">MLYEIIGIARPGNLAEVKEIVLSAGQIILRNGGVIRDIKNWGTFRLPKPISRHQVRYTKGHYFIMRYDSGIKTHQEVKETLAVDPRIIRAGGVKLGDGTLMNTIRFGEIPWRKFE</sequence>
<proteinExistence type="inferred from homology"/>
<dbReference type="SUPFAM" id="SSF54995">
    <property type="entry name" value="Ribosomal protein S6"/>
    <property type="match status" value="1"/>
</dbReference>
<dbReference type="InterPro" id="IPR035980">
    <property type="entry name" value="Ribosomal_bS6_sf"/>
</dbReference>
<dbReference type="Gene3D" id="3.30.70.60">
    <property type="match status" value="1"/>
</dbReference>
<dbReference type="GO" id="GO:0003735">
    <property type="term" value="F:structural constituent of ribosome"/>
    <property type="evidence" value="ECO:0007669"/>
    <property type="project" value="InterPro"/>
</dbReference>
<dbReference type="GO" id="GO:0006412">
    <property type="term" value="P:translation"/>
    <property type="evidence" value="ECO:0007669"/>
    <property type="project" value="InterPro"/>
</dbReference>
<evidence type="ECO:0000256" key="6">
    <source>
        <dbReference type="ARBA" id="ARBA00035170"/>
    </source>
</evidence>
<name>A0AA40C3R4_9PEZI</name>
<evidence type="ECO:0000256" key="1">
    <source>
        <dbReference type="ARBA" id="ARBA00004173"/>
    </source>
</evidence>
<dbReference type="FunFam" id="3.30.70.60:FF:000007">
    <property type="entry name" value="37S ribosomal protein Mrp17"/>
    <property type="match status" value="1"/>
</dbReference>
<dbReference type="GO" id="GO:0005763">
    <property type="term" value="C:mitochondrial small ribosomal subunit"/>
    <property type="evidence" value="ECO:0007669"/>
    <property type="project" value="TreeGrafter"/>
</dbReference>
<dbReference type="CDD" id="cd15465">
    <property type="entry name" value="bS6_mito"/>
    <property type="match status" value="1"/>
</dbReference>
<reference evidence="8" key="1">
    <citation type="submission" date="2023-06" db="EMBL/GenBank/DDBJ databases">
        <title>Genome-scale phylogeny and comparative genomics of the fungal order Sordariales.</title>
        <authorList>
            <consortium name="Lawrence Berkeley National Laboratory"/>
            <person name="Hensen N."/>
            <person name="Bonometti L."/>
            <person name="Westerberg I."/>
            <person name="Brannstrom I.O."/>
            <person name="Guillou S."/>
            <person name="Cros-Aarteil S."/>
            <person name="Calhoun S."/>
            <person name="Haridas S."/>
            <person name="Kuo A."/>
            <person name="Mondo S."/>
            <person name="Pangilinan J."/>
            <person name="Riley R."/>
            <person name="Labutti K."/>
            <person name="Andreopoulos B."/>
            <person name="Lipzen A."/>
            <person name="Chen C."/>
            <person name="Yanf M."/>
            <person name="Daum C."/>
            <person name="Ng V."/>
            <person name="Clum A."/>
            <person name="Steindorff A."/>
            <person name="Ohm R."/>
            <person name="Martin F."/>
            <person name="Silar P."/>
            <person name="Natvig D."/>
            <person name="Lalanne C."/>
            <person name="Gautier V."/>
            <person name="Ament-Velasquez S.L."/>
            <person name="Kruys A."/>
            <person name="Hutchinson M.I."/>
            <person name="Powell A.J."/>
            <person name="Barry K."/>
            <person name="Miller A.N."/>
            <person name="Grigoriev I.V."/>
            <person name="Debuchy R."/>
            <person name="Gladieux P."/>
            <person name="Thoren M.H."/>
            <person name="Johannesson H."/>
        </authorList>
    </citation>
    <scope>NUCLEOTIDE SEQUENCE</scope>
    <source>
        <strain evidence="8">CBS 606.72</strain>
    </source>
</reference>
<comment type="similarity">
    <text evidence="2">Belongs to the bacterial ribosomal protein bS6 family.</text>
</comment>
<dbReference type="InterPro" id="IPR000529">
    <property type="entry name" value="Ribosomal_bS6"/>
</dbReference>
<gene>
    <name evidence="8" type="ORF">B0T14DRAFT_426395</name>
</gene>
<evidence type="ECO:0000256" key="7">
    <source>
        <dbReference type="ARBA" id="ARBA00037226"/>
    </source>
</evidence>
<evidence type="ECO:0000313" key="9">
    <source>
        <dbReference type="Proteomes" id="UP001175000"/>
    </source>
</evidence>
<dbReference type="Proteomes" id="UP001175000">
    <property type="component" value="Unassembled WGS sequence"/>
</dbReference>
<accession>A0AA40C3R4</accession>
<dbReference type="NCBIfam" id="TIGR00166">
    <property type="entry name" value="S6"/>
    <property type="match status" value="1"/>
</dbReference>
<evidence type="ECO:0000313" key="8">
    <source>
        <dbReference type="EMBL" id="KAK0623947.1"/>
    </source>
</evidence>
<evidence type="ECO:0000256" key="5">
    <source>
        <dbReference type="ARBA" id="ARBA00023274"/>
    </source>
</evidence>
<keyword evidence="3 8" id="KW-0689">Ribosomal protein</keyword>
<dbReference type="AlphaFoldDB" id="A0AA40C3R4"/>
<keyword evidence="5" id="KW-0687">Ribonucleoprotein</keyword>
<dbReference type="Pfam" id="PF01250">
    <property type="entry name" value="Ribosomal_S6"/>
    <property type="match status" value="1"/>
</dbReference>